<evidence type="ECO:0000256" key="1">
    <source>
        <dbReference type="ARBA" id="ARBA00022723"/>
    </source>
</evidence>
<dbReference type="PANTHER" id="PTHR42970">
    <property type="entry name" value="PECTATE LYASE C-RELATED"/>
    <property type="match status" value="1"/>
</dbReference>
<reference evidence="5 6" key="1">
    <citation type="submission" date="2015-04" db="EMBL/GenBank/DDBJ databases">
        <title>Draft Genome Sequence of the Novel Agar-Digesting Marine Bacterium Q1.</title>
        <authorList>
            <person name="Li Y."/>
            <person name="Li D."/>
            <person name="Chen G."/>
            <person name="Du Z."/>
        </authorList>
    </citation>
    <scope>NUCLEOTIDE SEQUENCE [LARGE SCALE GENOMIC DNA]</scope>
    <source>
        <strain evidence="5 6">Q1</strain>
    </source>
</reference>
<accession>A0A0J8GLR3</accession>
<evidence type="ECO:0000313" key="6">
    <source>
        <dbReference type="Proteomes" id="UP000037600"/>
    </source>
</evidence>
<dbReference type="Gene3D" id="2.160.20.10">
    <property type="entry name" value="Single-stranded right-handed beta-helix, Pectin lyase-like"/>
    <property type="match status" value="1"/>
</dbReference>
<evidence type="ECO:0008006" key="7">
    <source>
        <dbReference type="Google" id="ProtNLM"/>
    </source>
</evidence>
<dbReference type="EMBL" id="LAZL01000043">
    <property type="protein sequence ID" value="KMT63757.1"/>
    <property type="molecule type" value="Genomic_DNA"/>
</dbReference>
<comment type="caution">
    <text evidence="5">The sequence shown here is derived from an EMBL/GenBank/DDBJ whole genome shotgun (WGS) entry which is preliminary data.</text>
</comment>
<feature type="chain" id="PRO_5005298381" description="Pectate lyase" evidence="4">
    <location>
        <begin position="20"/>
        <end position="454"/>
    </location>
</feature>
<feature type="signal peptide" evidence="4">
    <location>
        <begin position="1"/>
        <end position="19"/>
    </location>
</feature>
<evidence type="ECO:0000256" key="2">
    <source>
        <dbReference type="ARBA" id="ARBA00022729"/>
    </source>
</evidence>
<evidence type="ECO:0000256" key="3">
    <source>
        <dbReference type="ARBA" id="ARBA00023180"/>
    </source>
</evidence>
<name>A0A0J8GLR3_9ALTE</name>
<dbReference type="RefSeq" id="WP_048695702.1">
    <property type="nucleotide sequence ID" value="NZ_KQ130513.1"/>
</dbReference>
<proteinExistence type="predicted"/>
<dbReference type="PATRIC" id="fig|1513271.3.peg.3692"/>
<evidence type="ECO:0000256" key="4">
    <source>
        <dbReference type="SAM" id="SignalP"/>
    </source>
</evidence>
<dbReference type="InterPro" id="IPR012334">
    <property type="entry name" value="Pectin_lyas_fold"/>
</dbReference>
<organism evidence="5 6">
    <name type="scientific">Catenovulum maritimum</name>
    <dbReference type="NCBI Taxonomy" id="1513271"/>
    <lineage>
        <taxon>Bacteria</taxon>
        <taxon>Pseudomonadati</taxon>
        <taxon>Pseudomonadota</taxon>
        <taxon>Gammaproteobacteria</taxon>
        <taxon>Alteromonadales</taxon>
        <taxon>Alteromonadaceae</taxon>
        <taxon>Catenovulum</taxon>
    </lineage>
</organism>
<dbReference type="PANTHER" id="PTHR42970:SF1">
    <property type="entry name" value="PECTATE LYASE C-RELATED"/>
    <property type="match status" value="1"/>
</dbReference>
<keyword evidence="2 4" id="KW-0732">Signal</keyword>
<keyword evidence="6" id="KW-1185">Reference proteome</keyword>
<dbReference type="InterPro" id="IPR052063">
    <property type="entry name" value="Polysaccharide_Lyase_1"/>
</dbReference>
<evidence type="ECO:0000313" key="5">
    <source>
        <dbReference type="EMBL" id="KMT63757.1"/>
    </source>
</evidence>
<dbReference type="SUPFAM" id="SSF51126">
    <property type="entry name" value="Pectin lyase-like"/>
    <property type="match status" value="1"/>
</dbReference>
<dbReference type="InterPro" id="IPR011050">
    <property type="entry name" value="Pectin_lyase_fold/virulence"/>
</dbReference>
<gene>
    <name evidence="5" type="ORF">XM47_18010</name>
</gene>
<protein>
    <recommendedName>
        <fullName evidence="7">Pectate lyase</fullName>
    </recommendedName>
</protein>
<dbReference type="Proteomes" id="UP000037600">
    <property type="component" value="Unassembled WGS sequence"/>
</dbReference>
<sequence length="454" mass="50706">MKNLIVTITLLLFSFEAFSSSFTLAFPEAQGFGKYTQGGKGGQIYIVDSLADDAKNPAIGTLRHAIKQKGPRIIVFKVSGFIHLTAPLKIEHDYLTIAGQTSPKGIGVRGYPTVINANQVIIRYVRFRLGTTKVEADALSARNVSDIIIDHCSVSWGIDETASFYNVKRFTFQHSIVSESLNNAGHAKGVHGYGAIWGGSHASFLNNLIINHTSRTPRLNGYRLKPNYPQSEDFVEVINNVIFNWSKKGAYGGENGRFNLTHNFFKQGTSGGPERIFEFFEIKTKENLTKAHISQNYFYAKEKLTKANLSGVKFAKNIVRTEHSSMLSAYALRPADSFSWGVYQPDSAIHAYKKLILNKEVGANRNFFGFFIDSIDQRLLNEVETGQSTFGNGIIDKELDVIESWPSYLAEFNLAQIPEDKNNDGIFDTWSLPNNEQQSSEALIEQYINHLGAF</sequence>
<dbReference type="AlphaFoldDB" id="A0A0J8GLR3"/>
<dbReference type="InterPro" id="IPR018082">
    <property type="entry name" value="AmbAllergen"/>
</dbReference>
<dbReference type="STRING" id="1513271.XM47_18010"/>
<keyword evidence="3" id="KW-0325">Glycoprotein</keyword>
<dbReference type="GO" id="GO:0046872">
    <property type="term" value="F:metal ion binding"/>
    <property type="evidence" value="ECO:0007669"/>
    <property type="project" value="UniProtKB-KW"/>
</dbReference>
<dbReference type="PRINTS" id="PR00807">
    <property type="entry name" value="AMBALLERGEN"/>
</dbReference>
<keyword evidence="1" id="KW-0479">Metal-binding</keyword>